<name>A0AAQ3JN30_9LILI</name>
<dbReference type="InterPro" id="IPR024709">
    <property type="entry name" value="FucosylTrfase_pln"/>
</dbReference>
<organism evidence="1 2">
    <name type="scientific">Canna indica</name>
    <name type="common">Indian-shot</name>
    <dbReference type="NCBI Taxonomy" id="4628"/>
    <lineage>
        <taxon>Eukaryota</taxon>
        <taxon>Viridiplantae</taxon>
        <taxon>Streptophyta</taxon>
        <taxon>Embryophyta</taxon>
        <taxon>Tracheophyta</taxon>
        <taxon>Spermatophyta</taxon>
        <taxon>Magnoliopsida</taxon>
        <taxon>Liliopsida</taxon>
        <taxon>Zingiberales</taxon>
        <taxon>Cannaceae</taxon>
        <taxon>Canna</taxon>
    </lineage>
</organism>
<protein>
    <submittedName>
        <fullName evidence="1">Uncharacterized protein</fullName>
    </submittedName>
</protein>
<sequence length="117" mass="13457">MHREIKPGNDTHVSGYFGGKVSNARKIYPLQNSTWDITQTWWDESLNVLKEFFPRTYTKDELIHAKKKGEFLSSRTELQQRALNLYVCLKSDVCIPTIFSLFYGNVAGKRIASGLIE</sequence>
<evidence type="ECO:0000313" key="2">
    <source>
        <dbReference type="Proteomes" id="UP001327560"/>
    </source>
</evidence>
<proteinExistence type="predicted"/>
<accession>A0AAQ3JN30</accession>
<dbReference type="AlphaFoldDB" id="A0AAQ3JN30"/>
<evidence type="ECO:0000313" key="1">
    <source>
        <dbReference type="EMBL" id="WOK93094.1"/>
    </source>
</evidence>
<reference evidence="1 2" key="1">
    <citation type="submission" date="2023-10" db="EMBL/GenBank/DDBJ databases">
        <title>Chromosome-scale genome assembly provides insights into flower coloration mechanisms of Canna indica.</title>
        <authorList>
            <person name="Li C."/>
        </authorList>
    </citation>
    <scope>NUCLEOTIDE SEQUENCE [LARGE SCALE GENOMIC DNA]</scope>
    <source>
        <tissue evidence="1">Flower</tissue>
    </source>
</reference>
<dbReference type="EMBL" id="CP136890">
    <property type="protein sequence ID" value="WOK93094.1"/>
    <property type="molecule type" value="Genomic_DNA"/>
</dbReference>
<dbReference type="Proteomes" id="UP001327560">
    <property type="component" value="Chromosome 1"/>
</dbReference>
<keyword evidence="2" id="KW-1185">Reference proteome</keyword>
<dbReference type="PANTHER" id="PTHR31288">
    <property type="entry name" value="O-FUCOSYLTRANSFERASE FAMILY PROTEIN"/>
    <property type="match status" value="1"/>
</dbReference>
<dbReference type="PANTHER" id="PTHR31288:SF5">
    <property type="entry name" value="PROTEIN MANNAN SYNTHESIS-RELATED 1"/>
    <property type="match status" value="1"/>
</dbReference>
<gene>
    <name evidence="1" type="ORF">Cni_G01787</name>
</gene>